<gene>
    <name evidence="2" type="ORF">I5L03_07285</name>
</gene>
<dbReference type="GO" id="GO:0032259">
    <property type="term" value="P:methylation"/>
    <property type="evidence" value="ECO:0007669"/>
    <property type="project" value="UniProtKB-KW"/>
</dbReference>
<reference evidence="2 3" key="1">
    <citation type="submission" date="2020-11" db="EMBL/GenBank/DDBJ databases">
        <title>Erythrobacter sediminis sp. nov., a marine bacterium from a tidal flat of Garorim Bay.</title>
        <authorList>
            <person name="Kim D."/>
            <person name="Yoo Y."/>
            <person name="Kim J.-J."/>
        </authorList>
    </citation>
    <scope>NUCLEOTIDE SEQUENCE [LARGE SCALE GENOMIC DNA]</scope>
    <source>
        <strain evidence="2 3">JGD-13</strain>
    </source>
</reference>
<organism evidence="2 3">
    <name type="scientific">Aurantiacibacter sediminis</name>
    <dbReference type="NCBI Taxonomy" id="2793064"/>
    <lineage>
        <taxon>Bacteria</taxon>
        <taxon>Pseudomonadati</taxon>
        <taxon>Pseudomonadota</taxon>
        <taxon>Alphaproteobacteria</taxon>
        <taxon>Sphingomonadales</taxon>
        <taxon>Erythrobacteraceae</taxon>
        <taxon>Aurantiacibacter</taxon>
    </lineage>
</organism>
<keyword evidence="2" id="KW-0489">Methyltransferase</keyword>
<dbReference type="Pfam" id="PF13649">
    <property type="entry name" value="Methyltransf_25"/>
    <property type="match status" value="1"/>
</dbReference>
<keyword evidence="3" id="KW-1185">Reference proteome</keyword>
<sequence length="308" mass="33311">MTGKEDSEAWNTFWERQDRGGQSQEGTGCLPSGWQGIADTQKRVWQSFTRSLPKGAKILDLATGGGVVLQQIKEKRRDLDLTGVDRATALPDAPKGVTLRGGVDIADLPFPDDDFAAITSQFGFEYGDIEAGAREAARVLSPGGKLGLITHRLSGPIVAHNRKRRDQIAWAIEENELLAIARKSLGLRDAGIAAIPQAIVEAPRRGIAAHGEKSAAWEIAEAIRQTLHFGRNDTPDQVLAVLDDIEAQARNELGRIASLERASAVASDGDQFAKVLEDAGFVYNQEAMLTDGRSPDPFATFHVYTLSS</sequence>
<dbReference type="SUPFAM" id="SSF53335">
    <property type="entry name" value="S-adenosyl-L-methionine-dependent methyltransferases"/>
    <property type="match status" value="1"/>
</dbReference>
<dbReference type="EMBL" id="JAEANY010000002">
    <property type="protein sequence ID" value="MBH5322387.1"/>
    <property type="molecule type" value="Genomic_DNA"/>
</dbReference>
<feature type="domain" description="Methyltransferase" evidence="1">
    <location>
        <begin position="58"/>
        <end position="144"/>
    </location>
</feature>
<protein>
    <submittedName>
        <fullName evidence="2">Methyltransferase domain-containing protein</fullName>
    </submittedName>
</protein>
<proteinExistence type="predicted"/>
<dbReference type="InterPro" id="IPR029063">
    <property type="entry name" value="SAM-dependent_MTases_sf"/>
</dbReference>
<comment type="caution">
    <text evidence="2">The sequence shown here is derived from an EMBL/GenBank/DDBJ whole genome shotgun (WGS) entry which is preliminary data.</text>
</comment>
<dbReference type="Proteomes" id="UP000602442">
    <property type="component" value="Unassembled WGS sequence"/>
</dbReference>
<accession>A0ABS0N351</accession>
<dbReference type="GO" id="GO:0008168">
    <property type="term" value="F:methyltransferase activity"/>
    <property type="evidence" value="ECO:0007669"/>
    <property type="project" value="UniProtKB-KW"/>
</dbReference>
<dbReference type="Gene3D" id="3.40.50.150">
    <property type="entry name" value="Vaccinia Virus protein VP39"/>
    <property type="match status" value="1"/>
</dbReference>
<keyword evidence="2" id="KW-0808">Transferase</keyword>
<evidence type="ECO:0000259" key="1">
    <source>
        <dbReference type="Pfam" id="PF13649"/>
    </source>
</evidence>
<dbReference type="PANTHER" id="PTHR43591">
    <property type="entry name" value="METHYLTRANSFERASE"/>
    <property type="match status" value="1"/>
</dbReference>
<dbReference type="CDD" id="cd02440">
    <property type="entry name" value="AdoMet_MTases"/>
    <property type="match status" value="1"/>
</dbReference>
<dbReference type="InterPro" id="IPR041698">
    <property type="entry name" value="Methyltransf_25"/>
</dbReference>
<name>A0ABS0N351_9SPHN</name>
<evidence type="ECO:0000313" key="3">
    <source>
        <dbReference type="Proteomes" id="UP000602442"/>
    </source>
</evidence>
<dbReference type="RefSeq" id="WP_197921078.1">
    <property type="nucleotide sequence ID" value="NZ_CAWPTA010000007.1"/>
</dbReference>
<evidence type="ECO:0000313" key="2">
    <source>
        <dbReference type="EMBL" id="MBH5322387.1"/>
    </source>
</evidence>